<evidence type="ECO:0000256" key="1">
    <source>
        <dbReference type="SAM" id="SignalP"/>
    </source>
</evidence>
<evidence type="ECO:0000313" key="3">
    <source>
        <dbReference type="Proteomes" id="UP001529510"/>
    </source>
</evidence>
<feature type="non-terminal residue" evidence="2">
    <location>
        <position position="167"/>
    </location>
</feature>
<dbReference type="InterPro" id="IPR050960">
    <property type="entry name" value="AB_hydrolase_4_sf"/>
</dbReference>
<reference evidence="2 3" key="1">
    <citation type="submission" date="2024-05" db="EMBL/GenBank/DDBJ databases">
        <title>Genome sequencing and assembly of Indian major carp, Cirrhinus mrigala (Hamilton, 1822).</title>
        <authorList>
            <person name="Mohindra V."/>
            <person name="Chowdhury L.M."/>
            <person name="Lal K."/>
            <person name="Jena J.K."/>
        </authorList>
    </citation>
    <scope>NUCLEOTIDE SEQUENCE [LARGE SCALE GENOMIC DNA]</scope>
    <source>
        <strain evidence="2">CM1030</strain>
        <tissue evidence="2">Blood</tissue>
    </source>
</reference>
<protein>
    <submittedName>
        <fullName evidence="2">Uncharacterized protein</fullName>
    </submittedName>
</protein>
<keyword evidence="1" id="KW-0732">Signal</keyword>
<proteinExistence type="predicted"/>
<comment type="caution">
    <text evidence="2">The sequence shown here is derived from an EMBL/GenBank/DDBJ whole genome shotgun (WGS) entry which is preliminary data.</text>
</comment>
<dbReference type="PANTHER" id="PTHR10794:SF78">
    <property type="entry name" value="ABHYDROLASE DOMAIN-CONTAINING 15A"/>
    <property type="match status" value="1"/>
</dbReference>
<name>A0ABD0PK97_CIRMR</name>
<evidence type="ECO:0000313" key="2">
    <source>
        <dbReference type="EMBL" id="KAL0174493.1"/>
    </source>
</evidence>
<dbReference type="PANTHER" id="PTHR10794">
    <property type="entry name" value="ABHYDROLASE DOMAIN-CONTAINING PROTEIN"/>
    <property type="match status" value="1"/>
</dbReference>
<dbReference type="Proteomes" id="UP001529510">
    <property type="component" value="Unassembled WGS sequence"/>
</dbReference>
<feature type="signal peptide" evidence="1">
    <location>
        <begin position="1"/>
        <end position="23"/>
    </location>
</feature>
<gene>
    <name evidence="2" type="ORF">M9458_030461</name>
</gene>
<dbReference type="AlphaFoldDB" id="A0ABD0PK97"/>
<keyword evidence="3" id="KW-1185">Reference proteome</keyword>
<organism evidence="2 3">
    <name type="scientific">Cirrhinus mrigala</name>
    <name type="common">Mrigala</name>
    <dbReference type="NCBI Taxonomy" id="683832"/>
    <lineage>
        <taxon>Eukaryota</taxon>
        <taxon>Metazoa</taxon>
        <taxon>Chordata</taxon>
        <taxon>Craniata</taxon>
        <taxon>Vertebrata</taxon>
        <taxon>Euteleostomi</taxon>
        <taxon>Actinopterygii</taxon>
        <taxon>Neopterygii</taxon>
        <taxon>Teleostei</taxon>
        <taxon>Ostariophysi</taxon>
        <taxon>Cypriniformes</taxon>
        <taxon>Cyprinidae</taxon>
        <taxon>Labeoninae</taxon>
        <taxon>Labeonini</taxon>
        <taxon>Cirrhinus</taxon>
    </lineage>
</organism>
<sequence>MLEWVGAACFMVLMAILWPVVKCLGAESHSKLLLPRRDSKKSAERCDSKLEGQGESDTVALICKPSALANYLLKHCMSFCKSLSIPKWNWRMSSSLQTVFGALWPFECPVHFIRDHLQLNDDGLVALDWAVVGAAHHKRRRTSSNSTSPVLLIIPNSFGKITRNVLK</sequence>
<feature type="chain" id="PRO_5044868904" evidence="1">
    <location>
        <begin position="24"/>
        <end position="167"/>
    </location>
</feature>
<accession>A0ABD0PK97</accession>
<dbReference type="EMBL" id="JAMKFB020000015">
    <property type="protein sequence ID" value="KAL0174493.1"/>
    <property type="molecule type" value="Genomic_DNA"/>
</dbReference>